<dbReference type="AlphaFoldDB" id="A0A150MBU4"/>
<feature type="coiled-coil region" evidence="1">
    <location>
        <begin position="421"/>
        <end position="469"/>
    </location>
</feature>
<dbReference type="RefSeq" id="WP_061568183.1">
    <property type="nucleotide sequence ID" value="NZ_LQYT01000015.1"/>
</dbReference>
<evidence type="ECO:0000259" key="2">
    <source>
        <dbReference type="Pfam" id="PF13476"/>
    </source>
</evidence>
<keyword evidence="1" id="KW-0175">Coiled coil</keyword>
<dbReference type="OrthoDB" id="9795626at2"/>
<dbReference type="EMBL" id="LQYT01000015">
    <property type="protein sequence ID" value="KYD22013.1"/>
    <property type="molecule type" value="Genomic_DNA"/>
</dbReference>
<dbReference type="NCBIfam" id="TIGR03185">
    <property type="entry name" value="DNA_S_dndD"/>
    <property type="match status" value="1"/>
</dbReference>
<reference evidence="3 4" key="1">
    <citation type="submission" date="2016-01" db="EMBL/GenBank/DDBJ databases">
        <title>Draft Genome Sequences of Seven Thermophilic Sporeformers Isolated from Foods.</title>
        <authorList>
            <person name="Berendsen E.M."/>
            <person name="Wells-Bennik M.H."/>
            <person name="Krawcyk A.O."/>
            <person name="De Jong A."/>
            <person name="Holsappel S."/>
            <person name="Eijlander R.T."/>
            <person name="Kuipers O.P."/>
        </authorList>
    </citation>
    <scope>NUCLEOTIDE SEQUENCE [LARGE SCALE GENOMIC DNA]</scope>
    <source>
        <strain evidence="3 4">B4135</strain>
    </source>
</reference>
<dbReference type="InterPro" id="IPR017599">
    <property type="entry name" value="DNA_S_DndD"/>
</dbReference>
<dbReference type="Proteomes" id="UP000075683">
    <property type="component" value="Unassembled WGS sequence"/>
</dbReference>
<dbReference type="InterPro" id="IPR038729">
    <property type="entry name" value="Rad50/SbcC_AAA"/>
</dbReference>
<dbReference type="GO" id="GO:0016887">
    <property type="term" value="F:ATP hydrolysis activity"/>
    <property type="evidence" value="ECO:0007669"/>
    <property type="project" value="InterPro"/>
</dbReference>
<gene>
    <name evidence="3" type="ORF">B4135_1518</name>
</gene>
<dbReference type="Gene3D" id="3.40.50.300">
    <property type="entry name" value="P-loop containing nucleotide triphosphate hydrolases"/>
    <property type="match status" value="2"/>
</dbReference>
<proteinExistence type="predicted"/>
<name>A0A150MBU4_9BACI</name>
<comment type="caution">
    <text evidence="3">The sequence shown here is derived from an EMBL/GenBank/DDBJ whole genome shotgun (WGS) entry which is preliminary data.</text>
</comment>
<sequence length="657" mass="77847">MKFQKLVLNNIGPYNGFNQFEFNPEGQKNTILIGGKNGSGKTIFLTSVRLALYGPLAYGYKTETVEYLNKVSALLNKEAKENFYIQLEFVMDENLKKRNYKILRSWYVAKSLVKESVDVFKDENHLNDVQKDDFFEYLRTTFPPSLLEICFFDGEDLSKLSNDDLLSSYLEDLSAKLFNLELFSTLEKDIETYISRSNKSGKEKKLEIEKNQLKEKLKKLKQQLEYCLSTLKHLNIEFEETKIQYNKTKQDFTTHGGLIFEERQQLSREIIQIENERKQLQDQIKEFISKYLPFFISYPMLKQLVTQLDDEENYFMANLLREKISNLSLEQLLREIHIELEPKIIHQFKNKLTKELSTHKEVPIIHNASKTESHQVKSLFIEINQKKLSSFIEMIKENKEKFQVLCNLKQRLKDNETTTEFNEMIQVMDQANKKMIELQSQMDKWMADKEKLEQEIEEISRKYDKVNNELYNIYKVKSSFQESKKILMVSRKFRENQLRKKLKDVEFFSTKMFKSLLRKDSFFSRIMIDHRTFSITLLDEHQQEINKSSLSAGEKELLVLSIIWGMIKASKKQLPFVLDTLLGRLDNEHKHSVITKLVPNFGHEVIVLSTDSEIDEKLYKDLIPYISNEYTLHYDISNKKTFIETHFFNYGRERTVQ</sequence>
<dbReference type="GO" id="GO:0006302">
    <property type="term" value="P:double-strand break repair"/>
    <property type="evidence" value="ECO:0007669"/>
    <property type="project" value="InterPro"/>
</dbReference>
<dbReference type="PATRIC" id="fig|301148.3.peg.995"/>
<feature type="coiled-coil region" evidence="1">
    <location>
        <begin position="196"/>
        <end position="290"/>
    </location>
</feature>
<dbReference type="Pfam" id="PF13476">
    <property type="entry name" value="AAA_23"/>
    <property type="match status" value="1"/>
</dbReference>
<accession>A0A150MBU4</accession>
<dbReference type="SUPFAM" id="SSF52540">
    <property type="entry name" value="P-loop containing nucleoside triphosphate hydrolases"/>
    <property type="match status" value="1"/>
</dbReference>
<dbReference type="InterPro" id="IPR027417">
    <property type="entry name" value="P-loop_NTPase"/>
</dbReference>
<evidence type="ECO:0000256" key="1">
    <source>
        <dbReference type="SAM" id="Coils"/>
    </source>
</evidence>
<dbReference type="STRING" id="301148.B4135_1518"/>
<organism evidence="3 4">
    <name type="scientific">Caldibacillus debilis</name>
    <dbReference type="NCBI Taxonomy" id="301148"/>
    <lineage>
        <taxon>Bacteria</taxon>
        <taxon>Bacillati</taxon>
        <taxon>Bacillota</taxon>
        <taxon>Bacilli</taxon>
        <taxon>Bacillales</taxon>
        <taxon>Bacillaceae</taxon>
        <taxon>Caldibacillus</taxon>
    </lineage>
</organism>
<feature type="domain" description="Rad50/SbcC-type AAA" evidence="2">
    <location>
        <begin position="5"/>
        <end position="225"/>
    </location>
</feature>
<evidence type="ECO:0000313" key="4">
    <source>
        <dbReference type="Proteomes" id="UP000075683"/>
    </source>
</evidence>
<evidence type="ECO:0000313" key="3">
    <source>
        <dbReference type="EMBL" id="KYD22013.1"/>
    </source>
</evidence>
<protein>
    <recommendedName>
        <fullName evidence="2">Rad50/SbcC-type AAA domain-containing protein</fullName>
    </recommendedName>
</protein>